<evidence type="ECO:0000313" key="4">
    <source>
        <dbReference type="Proteomes" id="UP000305517"/>
    </source>
</evidence>
<evidence type="ECO:0000256" key="1">
    <source>
        <dbReference type="SAM" id="MobiDB-lite"/>
    </source>
</evidence>
<accession>A0A5R8WTH2</accession>
<evidence type="ECO:0000259" key="2">
    <source>
        <dbReference type="Pfam" id="PF12275"/>
    </source>
</evidence>
<dbReference type="OrthoDB" id="423529at2"/>
<sequence>MPRTSTRTLHFDPQLSHNAKGKHVRDSLSAVMRTGPNLWVAGDEHTSLERLRLQPDGSFGQHQRFPLHPLLDLPGGPDEEIDIEGLAWAGDYLWVIGSHGRKREQPKLPKPGQPPLDDAGQREQVKQLKKVEPVPNRYLLARIPLLPDAATGDYVLTRAGISPQGTKPQAARLPMHAEGNELMDLLAKDDHLERFIALPGKDNGFDIEGIAAAPDGRVFVGLRGPVLRGWAVVLELLPQPAEDKPDGHLRLAELPGSGKRYHKHLLDLDGMGLRELHTVDHHLYLLAGPTMDLDGRIAVYRWADALRPHTGHTIQQCAWLLDVPHQPGHDRAEGLTKLDDEHVLVVYDAPTTDRRPDSDDVLADVFALPV</sequence>
<gene>
    <name evidence="3" type="ORF">FDY95_08905</name>
</gene>
<keyword evidence="4" id="KW-1185">Reference proteome</keyword>
<evidence type="ECO:0000313" key="3">
    <source>
        <dbReference type="EMBL" id="TLM94128.1"/>
    </source>
</evidence>
<dbReference type="EMBL" id="VAJM01000003">
    <property type="protein sequence ID" value="TLM94128.1"/>
    <property type="molecule type" value="Genomic_DNA"/>
</dbReference>
<comment type="caution">
    <text evidence="3">The sequence shown here is derived from an EMBL/GenBank/DDBJ whole genome shotgun (WGS) entry which is preliminary data.</text>
</comment>
<name>A0A5R8WTH2_9BACT</name>
<protein>
    <submittedName>
        <fullName evidence="3">DUF3616 domain-containing protein</fullName>
    </submittedName>
</protein>
<dbReference type="InterPro" id="IPR022060">
    <property type="entry name" value="DUF3616"/>
</dbReference>
<dbReference type="Pfam" id="PF12275">
    <property type="entry name" value="DUF3616"/>
    <property type="match status" value="1"/>
</dbReference>
<dbReference type="AlphaFoldDB" id="A0A5R8WTH2"/>
<dbReference type="Proteomes" id="UP000305517">
    <property type="component" value="Unassembled WGS sequence"/>
</dbReference>
<reference evidence="3 4" key="1">
    <citation type="submission" date="2019-05" db="EMBL/GenBank/DDBJ databases">
        <title>Hymenobacter edaphi sp. nov., isolated from abandoned arsenic-contaminated farmland soil.</title>
        <authorList>
            <person name="Nie L."/>
        </authorList>
    </citation>
    <scope>NUCLEOTIDE SEQUENCE [LARGE SCALE GENOMIC DNA]</scope>
    <source>
        <strain evidence="3 4">1-3-3-8</strain>
    </source>
</reference>
<feature type="region of interest" description="Disordered" evidence="1">
    <location>
        <begin position="101"/>
        <end position="124"/>
    </location>
</feature>
<proteinExistence type="predicted"/>
<feature type="domain" description="DUF3616" evidence="2">
    <location>
        <begin position="28"/>
        <end position="364"/>
    </location>
</feature>
<organism evidence="3 4">
    <name type="scientific">Hymenobacter jeollabukensis</name>
    <dbReference type="NCBI Taxonomy" id="2025313"/>
    <lineage>
        <taxon>Bacteria</taxon>
        <taxon>Pseudomonadati</taxon>
        <taxon>Bacteroidota</taxon>
        <taxon>Cytophagia</taxon>
        <taxon>Cytophagales</taxon>
        <taxon>Hymenobacteraceae</taxon>
        <taxon>Hymenobacter</taxon>
    </lineage>
</organism>
<dbReference type="RefSeq" id="WP_138076884.1">
    <property type="nucleotide sequence ID" value="NZ_VAJM01000003.1"/>
</dbReference>